<proteinExistence type="predicted"/>
<organism evidence="1 2">
    <name type="scientific">Haemonchus placei</name>
    <name type="common">Barber's pole worm</name>
    <dbReference type="NCBI Taxonomy" id="6290"/>
    <lineage>
        <taxon>Eukaryota</taxon>
        <taxon>Metazoa</taxon>
        <taxon>Ecdysozoa</taxon>
        <taxon>Nematoda</taxon>
        <taxon>Chromadorea</taxon>
        <taxon>Rhabditida</taxon>
        <taxon>Rhabditina</taxon>
        <taxon>Rhabditomorpha</taxon>
        <taxon>Strongyloidea</taxon>
        <taxon>Trichostrongylidae</taxon>
        <taxon>Haemonchus</taxon>
    </lineage>
</organism>
<dbReference type="AlphaFoldDB" id="A0A3P7TYW4"/>
<protein>
    <submittedName>
        <fullName evidence="1">Uncharacterized protein</fullName>
    </submittedName>
</protein>
<dbReference type="EMBL" id="UZAF01016428">
    <property type="protein sequence ID" value="VDO27780.1"/>
    <property type="molecule type" value="Genomic_DNA"/>
</dbReference>
<name>A0A3P7TYW4_HAEPC</name>
<gene>
    <name evidence="1" type="ORF">HPLM_LOCUS6034</name>
</gene>
<evidence type="ECO:0000313" key="1">
    <source>
        <dbReference type="EMBL" id="VDO27780.1"/>
    </source>
</evidence>
<reference evidence="1 2" key="1">
    <citation type="submission" date="2018-11" db="EMBL/GenBank/DDBJ databases">
        <authorList>
            <consortium name="Pathogen Informatics"/>
        </authorList>
    </citation>
    <scope>NUCLEOTIDE SEQUENCE [LARGE SCALE GENOMIC DNA]</scope>
    <source>
        <strain evidence="1 2">MHpl1</strain>
    </source>
</reference>
<evidence type="ECO:0000313" key="2">
    <source>
        <dbReference type="Proteomes" id="UP000268014"/>
    </source>
</evidence>
<sequence length="56" mass="6501">MKKSLREGSILLEVRSTCLCCTVPIFFYRSNSLKYSVNMLSLVEELSIPHYSNSRR</sequence>
<accession>A0A3P7TYW4</accession>
<dbReference type="Proteomes" id="UP000268014">
    <property type="component" value="Unassembled WGS sequence"/>
</dbReference>
<keyword evidence="2" id="KW-1185">Reference proteome</keyword>